<dbReference type="Gene3D" id="1.10.510.40">
    <property type="match status" value="1"/>
</dbReference>
<feature type="domain" description="Aerobactin siderophore biosynthesis IucA/IucC N-terminal" evidence="2">
    <location>
        <begin position="165"/>
        <end position="413"/>
    </location>
</feature>
<evidence type="ECO:0000259" key="2">
    <source>
        <dbReference type="Pfam" id="PF04183"/>
    </source>
</evidence>
<keyword evidence="5" id="KW-1185">Reference proteome</keyword>
<evidence type="ECO:0000256" key="1">
    <source>
        <dbReference type="ARBA" id="ARBA00004924"/>
    </source>
</evidence>
<organism evidence="4 5">
    <name type="scientific">Fluviispira multicolorata</name>
    <dbReference type="NCBI Taxonomy" id="2654512"/>
    <lineage>
        <taxon>Bacteria</taxon>
        <taxon>Pseudomonadati</taxon>
        <taxon>Bdellovibrionota</taxon>
        <taxon>Oligoflexia</taxon>
        <taxon>Silvanigrellales</taxon>
        <taxon>Silvanigrellaceae</taxon>
        <taxon>Fluviispira</taxon>
    </lineage>
</organism>
<protein>
    <recommendedName>
        <fullName evidence="6">Siderophore synthetase component</fullName>
    </recommendedName>
</protein>
<dbReference type="Pfam" id="PF04183">
    <property type="entry name" value="IucA_IucC"/>
    <property type="match status" value="1"/>
</dbReference>
<dbReference type="InterPro" id="IPR037455">
    <property type="entry name" value="LucA/IucC-like"/>
</dbReference>
<evidence type="ECO:0000313" key="4">
    <source>
        <dbReference type="EMBL" id="KAB8032217.1"/>
    </source>
</evidence>
<comment type="pathway">
    <text evidence="1">Siderophore biosynthesis.</text>
</comment>
<feature type="domain" description="Aerobactin siderophore biosynthesis IucA/IucC-like C-terminal" evidence="3">
    <location>
        <begin position="446"/>
        <end position="611"/>
    </location>
</feature>
<proteinExistence type="predicted"/>
<evidence type="ECO:0008006" key="6">
    <source>
        <dbReference type="Google" id="ProtNLM"/>
    </source>
</evidence>
<dbReference type="EMBL" id="WFLN01000005">
    <property type="protein sequence ID" value="KAB8032217.1"/>
    <property type="molecule type" value="Genomic_DNA"/>
</dbReference>
<dbReference type="InterPro" id="IPR007310">
    <property type="entry name" value="Aerobactin_biosyn_IucA/IucC_N"/>
</dbReference>
<sequence length="629" mass="72846">MRLKVDKKHAKRTILSKLLQALVRESIFNKESIKICKIDNSIEITLQDESKLIALIDSFNSFERFDLLSDLQYVSQQGVQNINHPLELLQLLKDNSFFDQFCSKDNFNNFCEEINNSLSNLILAEISYELIKNEYQKSSQESNVKSSLQWIQLQKTLNCQFSPLSFYEQCVIQGHPLHPSAKTKIGFDIEELISYSPEWRNVVSLELVAVKKSHCKLTLLEGYSFSDLLFKEYPIFIEKIKIELENKGVDFINYDFVPVHPWQRKNLILHKFKTQIADLKIIPLKSVNIPSLSMVSFRSFAPEQSIEHKRHHIKTTLNLLSPSDFGLLSSKVTEYAPRVSKMLQSIQRDLKGFQTGQFRIHAEVSGVSYIEYSDKFSKIEKEELSQNLSCLLRENPEDNLKANEVCLPAAALLEKSPISGKSIMVEFIEEYCEKCNYTLIEQAAKSFFKKYISLSIPSLLTLLSRYGLSLSAHLQNCVPVFSRGEPVAFFIRDFSHIRIYKERLEKQNFTLNLISEDAPIFCKNICTLHKNLFYSFFQNNIGEIIIDLYKNYSISEKELWNEVKQVCQETFATLKIDPLIQLQALEDEEDLFKETIQMKAMTKMRLNGGRSDYLFVGIKNPMSDLELFE</sequence>
<dbReference type="InterPro" id="IPR022770">
    <property type="entry name" value="IucA/IucC-like_C"/>
</dbReference>
<dbReference type="PANTHER" id="PTHR34384">
    <property type="entry name" value="L-2,3-DIAMINOPROPANOATE--CITRATE LIGASE"/>
    <property type="match status" value="1"/>
</dbReference>
<dbReference type="GO" id="GO:0016881">
    <property type="term" value="F:acid-amino acid ligase activity"/>
    <property type="evidence" value="ECO:0007669"/>
    <property type="project" value="UniProtKB-ARBA"/>
</dbReference>
<name>A0A833JGK3_9BACT</name>
<dbReference type="Pfam" id="PF06276">
    <property type="entry name" value="FhuF"/>
    <property type="match status" value="1"/>
</dbReference>
<dbReference type="AlphaFoldDB" id="A0A833JGK3"/>
<dbReference type="PANTHER" id="PTHR34384:SF6">
    <property type="entry name" value="STAPHYLOFERRIN B SYNTHASE"/>
    <property type="match status" value="1"/>
</dbReference>
<evidence type="ECO:0000259" key="3">
    <source>
        <dbReference type="Pfam" id="PF06276"/>
    </source>
</evidence>
<evidence type="ECO:0000313" key="5">
    <source>
        <dbReference type="Proteomes" id="UP000442694"/>
    </source>
</evidence>
<dbReference type="GO" id="GO:0019290">
    <property type="term" value="P:siderophore biosynthetic process"/>
    <property type="evidence" value="ECO:0007669"/>
    <property type="project" value="InterPro"/>
</dbReference>
<dbReference type="Proteomes" id="UP000442694">
    <property type="component" value="Unassembled WGS sequence"/>
</dbReference>
<comment type="caution">
    <text evidence="4">The sequence shown here is derived from an EMBL/GenBank/DDBJ whole genome shotgun (WGS) entry which is preliminary data.</text>
</comment>
<dbReference type="Gene3D" id="6.10.250.3370">
    <property type="match status" value="1"/>
</dbReference>
<gene>
    <name evidence="4" type="ORF">GCL57_06100</name>
</gene>
<reference evidence="4 5" key="1">
    <citation type="submission" date="2019-10" db="EMBL/GenBank/DDBJ databases">
        <title>New genus of Silvanigrellaceae.</title>
        <authorList>
            <person name="Pitt A."/>
            <person name="Hahn M.W."/>
        </authorList>
    </citation>
    <scope>NUCLEOTIDE SEQUENCE [LARGE SCALE GENOMIC DNA]</scope>
    <source>
        <strain evidence="4 5">33A1-SZDP</strain>
    </source>
</reference>
<accession>A0A833JGK3</accession>